<feature type="region of interest" description="Disordered" evidence="4">
    <location>
        <begin position="197"/>
        <end position="230"/>
    </location>
</feature>
<name>A0A103QKL8_9BURK</name>
<dbReference type="InterPro" id="IPR002110">
    <property type="entry name" value="Ankyrin_rpt"/>
</dbReference>
<accession>A0A103QKL8</accession>
<evidence type="ECO:0000256" key="3">
    <source>
        <dbReference type="PROSITE-ProRule" id="PRU00023"/>
    </source>
</evidence>
<gene>
    <name evidence="5" type="ORF">WJ33_11280</name>
</gene>
<dbReference type="EMBL" id="LOXM01000318">
    <property type="protein sequence ID" value="KVG51135.1"/>
    <property type="molecule type" value="Genomic_DNA"/>
</dbReference>
<dbReference type="RefSeq" id="WP_059761221.1">
    <property type="nucleotide sequence ID" value="NZ_CP013414.1"/>
</dbReference>
<dbReference type="Pfam" id="PF12796">
    <property type="entry name" value="Ank_2"/>
    <property type="match status" value="1"/>
</dbReference>
<evidence type="ECO:0000256" key="1">
    <source>
        <dbReference type="ARBA" id="ARBA00022737"/>
    </source>
</evidence>
<dbReference type="Gene3D" id="1.25.40.20">
    <property type="entry name" value="Ankyrin repeat-containing domain"/>
    <property type="match status" value="1"/>
</dbReference>
<dbReference type="InterPro" id="IPR036770">
    <property type="entry name" value="Ankyrin_rpt-contain_sf"/>
</dbReference>
<dbReference type="InterPro" id="IPR050745">
    <property type="entry name" value="Multifunctional_regulatory"/>
</dbReference>
<keyword evidence="1" id="KW-0677">Repeat</keyword>
<evidence type="ECO:0000313" key="6">
    <source>
        <dbReference type="Proteomes" id="UP000064029"/>
    </source>
</evidence>
<reference evidence="5 6" key="1">
    <citation type="submission" date="2015-11" db="EMBL/GenBank/DDBJ databases">
        <title>Expanding the genomic diversity of Burkholderia species for the development of highly accurate diagnostics.</title>
        <authorList>
            <person name="Sahl J."/>
            <person name="Keim P."/>
            <person name="Wagner D."/>
        </authorList>
    </citation>
    <scope>NUCLEOTIDE SEQUENCE [LARGE SCALE GENOMIC DNA]</scope>
    <source>
        <strain evidence="5 6">MSMB2036</strain>
    </source>
</reference>
<dbReference type="SUPFAM" id="SSF48403">
    <property type="entry name" value="Ankyrin repeat"/>
    <property type="match status" value="1"/>
</dbReference>
<dbReference type="PANTHER" id="PTHR24189">
    <property type="entry name" value="MYOTROPHIN"/>
    <property type="match status" value="1"/>
</dbReference>
<dbReference type="PROSITE" id="PS50088">
    <property type="entry name" value="ANK_REPEAT"/>
    <property type="match status" value="1"/>
</dbReference>
<dbReference type="SMART" id="SM00248">
    <property type="entry name" value="ANK"/>
    <property type="match status" value="3"/>
</dbReference>
<organism evidence="5 6">
    <name type="scientific">Burkholderia ubonensis</name>
    <dbReference type="NCBI Taxonomy" id="101571"/>
    <lineage>
        <taxon>Bacteria</taxon>
        <taxon>Pseudomonadati</taxon>
        <taxon>Pseudomonadota</taxon>
        <taxon>Betaproteobacteria</taxon>
        <taxon>Burkholderiales</taxon>
        <taxon>Burkholderiaceae</taxon>
        <taxon>Burkholderia</taxon>
        <taxon>Burkholderia cepacia complex</taxon>
    </lineage>
</organism>
<dbReference type="OrthoDB" id="9812708at2"/>
<feature type="repeat" description="ANK" evidence="3">
    <location>
        <begin position="145"/>
        <end position="177"/>
    </location>
</feature>
<protein>
    <submittedName>
        <fullName evidence="5">Ankryin</fullName>
    </submittedName>
</protein>
<evidence type="ECO:0000256" key="2">
    <source>
        <dbReference type="ARBA" id="ARBA00023043"/>
    </source>
</evidence>
<dbReference type="AlphaFoldDB" id="A0A103QKL8"/>
<evidence type="ECO:0000256" key="4">
    <source>
        <dbReference type="SAM" id="MobiDB-lite"/>
    </source>
</evidence>
<sequence length="265" mass="28437">MSSNSPSKYFDGSYLSAAKAISDGDVAQLKSALSGLDVNKPGRQEMTLLWFAISTKNFPAISVLIAHGSKPDAQIVEGLGSAMYFTITNEDTRYLKAMLDGGLSPDTVDSDGTSLLQRAMEGNGAMERVKLLVEHHANINHRDGIGGTALDSALDVGKPDIAIFLVEHGADVNAHTTNGVSVAYSVQKDIDALQPEAKQPTVTDISLDKEGQPVRTTQTPPAPGLSPEGKERLEKFERLRALMIAKGAKFPPDPPAKVREQMRQK</sequence>
<dbReference type="PROSITE" id="PS50297">
    <property type="entry name" value="ANK_REP_REGION"/>
    <property type="match status" value="1"/>
</dbReference>
<proteinExistence type="predicted"/>
<keyword evidence="2 3" id="KW-0040">ANK repeat</keyword>
<evidence type="ECO:0000313" key="5">
    <source>
        <dbReference type="EMBL" id="KVG51135.1"/>
    </source>
</evidence>
<comment type="caution">
    <text evidence="5">The sequence shown here is derived from an EMBL/GenBank/DDBJ whole genome shotgun (WGS) entry which is preliminary data.</text>
</comment>
<dbReference type="Proteomes" id="UP000064029">
    <property type="component" value="Unassembled WGS sequence"/>
</dbReference>